<accession>A0A0N0DXX1</accession>
<evidence type="ECO:0000313" key="3">
    <source>
        <dbReference type="Proteomes" id="UP000037923"/>
    </source>
</evidence>
<reference evidence="2 3" key="1">
    <citation type="submission" date="2015-07" db="EMBL/GenBank/DDBJ databases">
        <title>High-quality genome of monoxenous trypanosomatid Leptomonas pyrrhocoris.</title>
        <authorList>
            <person name="Flegontov P."/>
            <person name="Butenko A."/>
            <person name="Firsov S."/>
            <person name="Vlcek C."/>
            <person name="Logacheva M.D."/>
            <person name="Field M."/>
            <person name="Filatov D."/>
            <person name="Flegontova O."/>
            <person name="Gerasimov E."/>
            <person name="Jackson A.P."/>
            <person name="Kelly S."/>
            <person name="Opperdoes F."/>
            <person name="O'Reilly A."/>
            <person name="Votypka J."/>
            <person name="Yurchenko V."/>
            <person name="Lukes J."/>
        </authorList>
    </citation>
    <scope>NUCLEOTIDE SEQUENCE [LARGE SCALE GENOMIC DNA]</scope>
    <source>
        <strain evidence="2">H10</strain>
    </source>
</reference>
<dbReference type="EMBL" id="LGTL01000004">
    <property type="protein sequence ID" value="KPA83302.1"/>
    <property type="molecule type" value="Genomic_DNA"/>
</dbReference>
<protein>
    <submittedName>
        <fullName evidence="2">Uncharacterized protein</fullName>
    </submittedName>
</protein>
<dbReference type="RefSeq" id="XP_015661741.1">
    <property type="nucleotide sequence ID" value="XM_015800139.1"/>
</dbReference>
<dbReference type="VEuPathDB" id="TriTrypDB:LpyrH10_04_5150"/>
<feature type="compositionally biased region" description="Low complexity" evidence="1">
    <location>
        <begin position="916"/>
        <end position="932"/>
    </location>
</feature>
<dbReference type="OrthoDB" id="272658at2759"/>
<feature type="region of interest" description="Disordered" evidence="1">
    <location>
        <begin position="838"/>
        <end position="862"/>
    </location>
</feature>
<dbReference type="SUPFAM" id="SSF52047">
    <property type="entry name" value="RNI-like"/>
    <property type="match status" value="1"/>
</dbReference>
<feature type="region of interest" description="Disordered" evidence="1">
    <location>
        <begin position="1520"/>
        <end position="1555"/>
    </location>
</feature>
<feature type="region of interest" description="Disordered" evidence="1">
    <location>
        <begin position="901"/>
        <end position="954"/>
    </location>
</feature>
<dbReference type="Gene3D" id="2.110.10.10">
    <property type="entry name" value="Hemopexin-like domain"/>
    <property type="match status" value="1"/>
</dbReference>
<dbReference type="Proteomes" id="UP000037923">
    <property type="component" value="Unassembled WGS sequence"/>
</dbReference>
<sequence>MSVVASPTAGPPPCSSYELLGPKEAGLFYEEACRREGLHIHSTFLKQLLLGSVLIQFENGYLGGNGISPIVQTLQRIPLHALLLSKCALSSEDVKLLCAGLATHPQLEKIDVRGVELTIGAVKELLHLATRNTHITEILMDEGLPKFVAVQQQCERNAQAGGVQMSACVACNAGVSVEARSSCETLVLRFVLENLKPHTHSISAACLTMLCGALQLCIDRNDGVLSVCGEACAESLANDLCRCVWSVPKAFVWNVPYDLPKISFLRTFLSHKQGLFQRDRSALEAASSTLSKSFFQPGPVDARAEESWRTRKPRSDIDVFFDNTADRDVARCTICGQPGVCTTDGPTWLLRTLQIDLEEHGAAITPAALLRLCRLFTAHACVRPCSRRCLRHLVRYALYGYGGVNCSYVGGFPPLSSVLGGAAELLRLPLVDFTVVDIAAESVDDVASEEINCALTVASAVSDTDGVAMDPYLVFSIGRQLRKMSTTSIGMDLASACEAVRLVGCLPAEDAPYKRSGGDVSGSTTVETAARPPRDLVADWSAWSAASGQTTVRRWLHSAFAHRRQRVCSIDGPHRDVFDNTRAALWALRQQGRSVLVTLKIAMWWLSLKDGVVPTTTSGHTHGFFTTAKIIGQSTRVSTVYLILQCPFGKHVGNNGLLYVPKPVFLQCVRGLAFVFADALTMEYRAAGWRASLYANELVGPALGVPNSTSLQRLRQLFSYISSHAHGRKHIDGAAWRLIGCRVPARLLLQLFDKEHLPAALRFLGDALGIAAEGGVTTASATHGNGAYDARDAHRTYWERILLSSRYPSQLLFFFSEVLGSGRWLQQAFETAATIRLQTAPESSPPPSEAATQSMGAGRKSRDAIGATRAWLTLSTVPDLNLLSHEPATIAEAIATKAEAPSPLKVGRGRGSWPNTSTTSTVPGDTTRTSRSPKPPKSQPPAQTSSRGRVRGAPLVPSEFAPSLVNSSLSVSRTALTGKSAQATEKVPANPTAVGMASALQPSSVSTSQNKLQHQLQKGWKVERTVRNALLKDAARVGVVEYLRTWIQASRAGESPFGATQRGGLGDFAAAAASSSSSNAGPSSGMQDAADNDIPAHLFGKPWFAIPVQVDDNGDNGEAAPPDLHLLFIGNSVSVYSMHASRLLCRPTLMSADALTATFPFATGVDAAAVHPTNADLAFFFSGREWLLFHLRLLECVDGPYPLGTHGQFRKLPAAFHESVDSVIAIPNSSKLVFFRGYSYVVFDALTRRCVGGVGLLHQPLSDDAEGGAHAEGAVRNINAPALAEALRRKKEKEDAFFNAVRPFAASQPLAAQSSRGTAAAPLRDGRVMEPDGDTVTGGDVPASSCALHITPELQRLLGTAPMSSLTTRNAVTAGSAASSVSHWLVNRRGDVVAVEWELQTINTGATARAEGTARTDGKPTPQWVLRCLNTKQCLSASKLPLADLPLVFRQSSPSALPALCALAMRTDFVLEDAYGEAATVSNSNAESSGASPFASRLQLFDPEGGKQALVSAALIAAAGGDRSPGSSLSSTVDSSTVADHRHTRGSNNGAVVGAPDAADLTTAAPSIERTYTPATVITSSLASTSVAQRMPLALSRSGPVVAAHEKSAASSAGAAVAAQPSCGGWEREVFFYGDGGPEDFVASQRGNRENTRDAVTNTGLGTPYPTDDSPGRASPRRRYIEYDLGLSEPRRAFSALLLVLDTSFLPSAVLQLAPLTASVECSMEGEIYFPQAVLRIAGPVTAAKWRGGPLVVEPRAARFWRLRFHTSVPVTVGIVRLFWFEAPCGSPRRVVPSVPLSTRVALPLTVHTAPGYDAVCESGGASGSGGFPPIRVDADCVVASPELLLRSENMLPVIVDDPSAHPRGWYGHHTVFPLPAPHSTTCLICCDASFIEVHVGHSRTSSSSGTESGVPDAGLWPSAAAQDFADYSRFRGLPYPFALGWDANFYPSPQEQPGLLCLIRGDLMLMWDIETGKAQGAAVAWRQSALLEGLRATPMARVVATVNCWSGVDTTSVVAFFYEPSSLSLSCEVEYIEFDVIRQEVVYGPATLASHLRTRYGASLPSPSSANTLLTVLCSPQAPSTLFLLYAQAVYVLSVKGAGAAEASMGKPPSAIAMTESPVFYTVPLLLPKWGTRHHHCDITLDLASLLLPPRPDQSENDDDDMENEGALVVGMQLISSGGRSGCATGWQVQCSEHGRVWEDVAVHRQNSGEGVVGETTWTPRAAGRYSTTRFWRFKRLSCSGGADESSEAVRNNSDDCLQSYSQLRLLSIPRRRCVEVPVRVSGTDMSACSTDVCSSFFATGARASTLALIRRAGDNTTPPSVATDGDAYELVWDYGLSLIVLSGVTFTTANKPANAQLSWTVYGSAAVDAGHWTPLATTVVTSDAAYTSLSWVPGGPYRYWRLACAVNSISGHTGDGREWPATLLLSAFRVYVYEGPLVGLQSVTGGHLHATSLLWPSSLTAVTAPCSLPCNVNGSILLNRVVEALTWCKLDFCISSDCTVCVAMEWSADATEWCTVALITFSIGNAVRDKVHEAVLSWQSCGPRRLWRIRVQDVTSNVTFMPLRLHLGTSPAEHVMKLPSKELLFDATMPLQPTSATPALTRKSSVQTVADKRLSGGTVFSAVAANDATTKTSPNTAAAAAAAAVGVASATRDLRLQSPQRLIGVRAALPSLTSRYAVEYLGLDGVSWISASVLQAGAVSDEERQRMAFQSSGLATDVTAAATPQSIMASAWWDGASVSPSTQWRLKSLTIAGEASSALPPTQQSVRGVEWFAEIGMATQTVDTSEVPGVVVGTTGFNEVRPPLCLSGKERTTTVTAGRSVVTAAPVLQCTVVSSSCGFVASSDVESTVTWSFVSPVLLDQLSLHLRATLEAVEENEEGAGGENGATPASPVNGEAALQSLWVETSDNGEDFVAVAHSFWWLPDTTVTLSWEEVPPAPFWRLRLSKVAAAATSPLSPRQQTVSCLLEIFAACWGVRRSSPALTAHVRIPALGSFTNTAYRTWLKDCFNHEDAFMRECQDALDEVRSVESKLRTAGSMSAPAMVAAVVQRMRAEYQMFIQKTAKEAARLLRLNAEDDKATASPTPAATYNMSPISDDAHPRSASWPSVPNRVHASLLSPERASSDVVLLLHESATNPLLGASKWTQLAELLNYPLAFREAYRFTKNSLRWFYPCLEIVGQSAQEWYGFPPENVCASFCVYWSLSSALQRRKDALLASNDLILPLSEHVASPIVVVQINELDWSPSQHFPNVPFLCATNFNDRPTTVVFALNDIVFTPPYALGAPSAKDSQALTSAYPYTISAGVNFVQARRLDSCPAPVFDVLRYILAPSFFQPAAAEKGGKTPLQRRSNVPASNNDNLVLMVLTTSSLQQGSGDTAEGVAAQLRFTVPAEGVDFGLRGLVIDALEFEVTMAADGPAKQWSYQTTFVTHGARFVAQGGSRSGSGDGATEVPVSLLGNVEMHGLPVVGLRGSLGNARLTAVADVPGAVVTNVIFHTIAQVERVPASVTVLGDAENDGAAEMPPPWECFPLQSEGLVALPGMPYNCSCTCVLNLPSTARGALEVSQLQVALHRCSLSDVQAFCRACSGGGGGEADPQPITAAPVFPAQPFDVCGVHVQLAAFLKVAARSPSTAASQRSGGTTLHGQGLLYLDNNVLQGATVEMFCGHASVTVMATCPHPLRFGALVVEGTEEHPVSVQLLLSASPPTVHQPHQHGSNSGSGGATYNGSKTPCASRRLLIAGSAHLFGRQQRARVSLELSYCADTGPVVTLVGHSLRHAGLVASVQDSAVSLAWRYAQVTVDELSLRRALARELGHVPIVAALRAHGIPLVCVVSTVNAAPFDLSAQRLSLRLKGQLFGASFDVTTSVVCPDDAEDAWSVMAARLCPEVVEQCEENLWASYANVVGCRMQVPQDAEVAE</sequence>
<evidence type="ECO:0000256" key="1">
    <source>
        <dbReference type="SAM" id="MobiDB-lite"/>
    </source>
</evidence>
<evidence type="ECO:0000313" key="2">
    <source>
        <dbReference type="EMBL" id="KPA83302.1"/>
    </source>
</evidence>
<gene>
    <name evidence="2" type="ORF">ABB37_02965</name>
</gene>
<dbReference type="GeneID" id="26903256"/>
<proteinExistence type="predicted"/>
<name>A0A0N0DXX1_LEPPY</name>
<organism evidence="2 3">
    <name type="scientific">Leptomonas pyrrhocoris</name>
    <name type="common">Firebug parasite</name>
    <dbReference type="NCBI Taxonomy" id="157538"/>
    <lineage>
        <taxon>Eukaryota</taxon>
        <taxon>Discoba</taxon>
        <taxon>Euglenozoa</taxon>
        <taxon>Kinetoplastea</taxon>
        <taxon>Metakinetoplastina</taxon>
        <taxon>Trypanosomatida</taxon>
        <taxon>Trypanosomatidae</taxon>
        <taxon>Leishmaniinae</taxon>
        <taxon>Leptomonas</taxon>
    </lineage>
</organism>
<dbReference type="SUPFAM" id="SSF50923">
    <property type="entry name" value="Hemopexin-like domain"/>
    <property type="match status" value="1"/>
</dbReference>
<dbReference type="Gene3D" id="3.80.10.10">
    <property type="entry name" value="Ribonuclease Inhibitor"/>
    <property type="match status" value="1"/>
</dbReference>
<dbReference type="InterPro" id="IPR032675">
    <property type="entry name" value="LRR_dom_sf"/>
</dbReference>
<keyword evidence="3" id="KW-1185">Reference proteome</keyword>
<dbReference type="OMA" id="WFYPCLE"/>
<dbReference type="InterPro" id="IPR036375">
    <property type="entry name" value="Hemopexin-like_dom_sf"/>
</dbReference>
<feature type="region of interest" description="Disordered" evidence="1">
    <location>
        <begin position="1648"/>
        <end position="1676"/>
    </location>
</feature>
<feature type="region of interest" description="Disordered" evidence="1">
    <location>
        <begin position="3705"/>
        <end position="3725"/>
    </location>
</feature>
<comment type="caution">
    <text evidence="2">The sequence shown here is derived from an EMBL/GenBank/DDBJ whole genome shotgun (WGS) entry which is preliminary data.</text>
</comment>
<feature type="compositionally biased region" description="Low complexity" evidence="1">
    <location>
        <begin position="1520"/>
        <end position="1536"/>
    </location>
</feature>